<dbReference type="InterPro" id="IPR036291">
    <property type="entry name" value="NAD(P)-bd_dom_sf"/>
</dbReference>
<organism evidence="3 4">
    <name type="scientific">Belliella filtrata</name>
    <dbReference type="NCBI Taxonomy" id="2923435"/>
    <lineage>
        <taxon>Bacteria</taxon>
        <taxon>Pseudomonadati</taxon>
        <taxon>Bacteroidota</taxon>
        <taxon>Cytophagia</taxon>
        <taxon>Cytophagales</taxon>
        <taxon>Cyclobacteriaceae</taxon>
        <taxon>Belliella</taxon>
    </lineage>
</organism>
<reference evidence="3" key="1">
    <citation type="submission" date="2022-03" db="EMBL/GenBank/DDBJ databases">
        <title>De novo assembled genomes of Belliella spp. (Cyclobacteriaceae) strains.</title>
        <authorList>
            <person name="Szabo A."/>
            <person name="Korponai K."/>
            <person name="Felfoldi T."/>
        </authorList>
    </citation>
    <scope>NUCLEOTIDE SEQUENCE</scope>
    <source>
        <strain evidence="3">DSM 111904</strain>
    </source>
</reference>
<dbReference type="Proteomes" id="UP001165489">
    <property type="component" value="Unassembled WGS sequence"/>
</dbReference>
<dbReference type="SUPFAM" id="SSF51735">
    <property type="entry name" value="NAD(P)-binding Rossmann-fold domains"/>
    <property type="match status" value="1"/>
</dbReference>
<name>A0ABS9UZT3_9BACT</name>
<dbReference type="InterPro" id="IPR001509">
    <property type="entry name" value="Epimerase_deHydtase"/>
</dbReference>
<accession>A0ABS9UZT3</accession>
<sequence>MNKKTILLTGATGFLGSHLLEALIKEEYTVVVLKRSSSNNWRIKNLEGRYISYDIDLYPIEKAFQDQKVDCVIHTACNYGRNGESIWQVVDSNLMFGLRILDFCLKFDVNTFINTDTLLQKHINVYSLSKKQFVEWLEKKSDKIKVVNLRLEHMYGPNDDTTKFVPWIISQFQQGVEEIKLTEGEQERDFIYIDDVVSAYLTVLNKDSKLQMFNEFDVGSGQLNTVKSFLEELKDRYQTNFGKIETKLAFGSIPYREGEMMKVEVNIKKLLNLGWSPMINLEQGITNIIKQEK</sequence>
<feature type="domain" description="NAD-dependent epimerase/dehydratase" evidence="2">
    <location>
        <begin position="6"/>
        <end position="213"/>
    </location>
</feature>
<comment type="caution">
    <text evidence="3">The sequence shown here is derived from an EMBL/GenBank/DDBJ whole genome shotgun (WGS) entry which is preliminary data.</text>
</comment>
<evidence type="ECO:0000256" key="1">
    <source>
        <dbReference type="ARBA" id="ARBA00007637"/>
    </source>
</evidence>
<dbReference type="Pfam" id="PF01370">
    <property type="entry name" value="Epimerase"/>
    <property type="match status" value="1"/>
</dbReference>
<evidence type="ECO:0000259" key="2">
    <source>
        <dbReference type="Pfam" id="PF01370"/>
    </source>
</evidence>
<dbReference type="Gene3D" id="3.40.50.720">
    <property type="entry name" value="NAD(P)-binding Rossmann-like Domain"/>
    <property type="match status" value="1"/>
</dbReference>
<evidence type="ECO:0000313" key="4">
    <source>
        <dbReference type="Proteomes" id="UP001165489"/>
    </source>
</evidence>
<dbReference type="EMBL" id="JAKZGP010000021">
    <property type="protein sequence ID" value="MCH7409681.1"/>
    <property type="molecule type" value="Genomic_DNA"/>
</dbReference>
<keyword evidence="4" id="KW-1185">Reference proteome</keyword>
<protein>
    <submittedName>
        <fullName evidence="3">NAD-dependent epimerase/dehydratase</fullName>
    </submittedName>
</protein>
<comment type="similarity">
    <text evidence="1">Belongs to the NAD(P)-dependent epimerase/dehydratase family.</text>
</comment>
<dbReference type="RefSeq" id="WP_241348001.1">
    <property type="nucleotide sequence ID" value="NZ_JAKZGP010000021.1"/>
</dbReference>
<dbReference type="PANTHER" id="PTHR43000">
    <property type="entry name" value="DTDP-D-GLUCOSE 4,6-DEHYDRATASE-RELATED"/>
    <property type="match status" value="1"/>
</dbReference>
<gene>
    <name evidence="3" type="ORF">MM239_09770</name>
</gene>
<proteinExistence type="inferred from homology"/>
<evidence type="ECO:0000313" key="3">
    <source>
        <dbReference type="EMBL" id="MCH7409681.1"/>
    </source>
</evidence>